<dbReference type="RefSeq" id="WP_132171115.1">
    <property type="nucleotide sequence ID" value="NZ_SMKX01000076.1"/>
</dbReference>
<evidence type="ECO:0000313" key="5">
    <source>
        <dbReference type="Proteomes" id="UP000295124"/>
    </source>
</evidence>
<dbReference type="Pfam" id="PF00583">
    <property type="entry name" value="Acetyltransf_1"/>
    <property type="match status" value="1"/>
</dbReference>
<protein>
    <submittedName>
        <fullName evidence="4">N-acetyltransferase</fullName>
    </submittedName>
</protein>
<accession>A0A4R4ZIN1</accession>
<dbReference type="InterPro" id="IPR050832">
    <property type="entry name" value="Bact_Acetyltransf"/>
</dbReference>
<dbReference type="GO" id="GO:0016747">
    <property type="term" value="F:acyltransferase activity, transferring groups other than amino-acyl groups"/>
    <property type="evidence" value="ECO:0007669"/>
    <property type="project" value="InterPro"/>
</dbReference>
<dbReference type="PANTHER" id="PTHR43877:SF1">
    <property type="entry name" value="ACETYLTRANSFERASE"/>
    <property type="match status" value="1"/>
</dbReference>
<dbReference type="Gene3D" id="3.40.630.30">
    <property type="match status" value="1"/>
</dbReference>
<dbReference type="EMBL" id="SMKX01000076">
    <property type="protein sequence ID" value="TDD57379.1"/>
    <property type="molecule type" value="Genomic_DNA"/>
</dbReference>
<evidence type="ECO:0000256" key="2">
    <source>
        <dbReference type="ARBA" id="ARBA00023315"/>
    </source>
</evidence>
<gene>
    <name evidence="4" type="ORF">E1263_24080</name>
</gene>
<organism evidence="4 5">
    <name type="scientific">Kribbella antibiotica</name>
    <dbReference type="NCBI Taxonomy" id="190195"/>
    <lineage>
        <taxon>Bacteria</taxon>
        <taxon>Bacillati</taxon>
        <taxon>Actinomycetota</taxon>
        <taxon>Actinomycetes</taxon>
        <taxon>Propionibacteriales</taxon>
        <taxon>Kribbellaceae</taxon>
        <taxon>Kribbella</taxon>
    </lineage>
</organism>
<dbReference type="InterPro" id="IPR016181">
    <property type="entry name" value="Acyl_CoA_acyltransferase"/>
</dbReference>
<evidence type="ECO:0000256" key="1">
    <source>
        <dbReference type="ARBA" id="ARBA00022679"/>
    </source>
</evidence>
<evidence type="ECO:0000313" key="4">
    <source>
        <dbReference type="EMBL" id="TDD57379.1"/>
    </source>
</evidence>
<name>A0A4R4ZIN1_9ACTN</name>
<keyword evidence="2" id="KW-0012">Acyltransferase</keyword>
<sequence>MTSFRVARPDDAQQIALLHADSWRLHYRGAFADAFLDGDIEPERHATWAERLAVPAHTETILAEEDDQLVGFVHVMLDADPQWGSFVDNLHVRNARRGSGIGGQLLRQAASAVQRRAASNAMYLWVLEQNIAAQGFYRAKGGEAVGTGHAAPPGGDPSRLNGRPVTLRIAWADVATLG</sequence>
<dbReference type="PROSITE" id="PS51186">
    <property type="entry name" value="GNAT"/>
    <property type="match status" value="1"/>
</dbReference>
<feature type="domain" description="N-acetyltransferase" evidence="3">
    <location>
        <begin position="2"/>
        <end position="166"/>
    </location>
</feature>
<dbReference type="SUPFAM" id="SSF55729">
    <property type="entry name" value="Acyl-CoA N-acyltransferases (Nat)"/>
    <property type="match status" value="1"/>
</dbReference>
<dbReference type="AlphaFoldDB" id="A0A4R4ZIN1"/>
<reference evidence="4 5" key="1">
    <citation type="submission" date="2019-03" db="EMBL/GenBank/DDBJ databases">
        <title>Draft genome sequences of novel Actinobacteria.</title>
        <authorList>
            <person name="Sahin N."/>
            <person name="Ay H."/>
            <person name="Saygin H."/>
        </authorList>
    </citation>
    <scope>NUCLEOTIDE SEQUENCE [LARGE SCALE GENOMIC DNA]</scope>
    <source>
        <strain evidence="4 5">JCM 13523</strain>
    </source>
</reference>
<keyword evidence="5" id="KW-1185">Reference proteome</keyword>
<comment type="caution">
    <text evidence="4">The sequence shown here is derived from an EMBL/GenBank/DDBJ whole genome shotgun (WGS) entry which is preliminary data.</text>
</comment>
<dbReference type="InterPro" id="IPR000182">
    <property type="entry name" value="GNAT_dom"/>
</dbReference>
<dbReference type="Proteomes" id="UP000295124">
    <property type="component" value="Unassembled WGS sequence"/>
</dbReference>
<proteinExistence type="predicted"/>
<dbReference type="CDD" id="cd04301">
    <property type="entry name" value="NAT_SF"/>
    <property type="match status" value="1"/>
</dbReference>
<dbReference type="OrthoDB" id="5243635at2"/>
<dbReference type="PANTHER" id="PTHR43877">
    <property type="entry name" value="AMINOALKYLPHOSPHONATE N-ACETYLTRANSFERASE-RELATED-RELATED"/>
    <property type="match status" value="1"/>
</dbReference>
<evidence type="ECO:0000259" key="3">
    <source>
        <dbReference type="PROSITE" id="PS51186"/>
    </source>
</evidence>
<keyword evidence="1 4" id="KW-0808">Transferase</keyword>